<protein>
    <submittedName>
        <fullName evidence="9">PepF/M3 family oligoendopeptidase</fullName>
    </submittedName>
</protein>
<dbReference type="GO" id="GO:0046872">
    <property type="term" value="F:metal ion binding"/>
    <property type="evidence" value="ECO:0007669"/>
    <property type="project" value="UniProtKB-UniRule"/>
</dbReference>
<dbReference type="InterPro" id="IPR011977">
    <property type="entry name" value="Pept_M3B_clade3"/>
</dbReference>
<dbReference type="NCBIfam" id="TIGR02290">
    <property type="entry name" value="M3_fam_3"/>
    <property type="match status" value="1"/>
</dbReference>
<keyword evidence="1 6" id="KW-0645">Protease</keyword>
<dbReference type="RefSeq" id="WP_183987089.1">
    <property type="nucleotide sequence ID" value="NZ_JACHHG010000006.1"/>
</dbReference>
<evidence type="ECO:0000259" key="8">
    <source>
        <dbReference type="Pfam" id="PF08439"/>
    </source>
</evidence>
<dbReference type="InterPro" id="IPR013647">
    <property type="entry name" value="OligopepF_N_dom"/>
</dbReference>
<dbReference type="SUPFAM" id="SSF55486">
    <property type="entry name" value="Metalloproteases ('zincins'), catalytic domain"/>
    <property type="match status" value="1"/>
</dbReference>
<dbReference type="GO" id="GO:0006508">
    <property type="term" value="P:proteolysis"/>
    <property type="evidence" value="ECO:0007669"/>
    <property type="project" value="UniProtKB-KW"/>
</dbReference>
<gene>
    <name evidence="9" type="ORF">HNR42_001997</name>
</gene>
<dbReference type="CDD" id="cd09607">
    <property type="entry name" value="M3B_PepF"/>
    <property type="match status" value="1"/>
</dbReference>
<keyword evidence="2 6" id="KW-0479">Metal-binding</keyword>
<sequence length="596" mass="66616">MTTLPTWDPTSLFPGLEAPEFQQAFDRAIADLNVLEEAFDRLDIRAGGSTENAAAKLEQVVAQWNALQEQLVTLRGFVQMYVTTDSRNTVAQGRSSELNNRTVRLSQLSTRLSAWAGNLDLEAVLAEAPGLKDYALMLRKQQVAAQHQMSPQEEELASLLNLSGGSAWAKLHGNVTSQLEVPYGPEGQRLPMPAVRNLASDPDPAVREAAYRAELAAWQSVEVPLAAALNGIKGEVNTLNRRRGWQDSVEPTLLQNSIDRETLAAMQAACVESFPDFRRYFRAKARLLGKERLAFYDLFAPVGKSSRNWSYPEATRFVVEQFRTYSDRLADYAQRAFDEGWIDVGPRPGKRDGAFCMRVRGGESRILMNFDENLDSVSTLAHELGHGYHNLCLEGRPSLLKNNPMTLAETASIFCETIVVNAALQDARGDERLYILETQLQGQAQVVVDIHSRFLFENGVFAAREARDLSVAELKERMLEAQRATYGDGLEETLLHPYMWAVKSHYYSTGLSYYNYPYTFGLLFGLGLYARYLQDPGTFRAQYDELLSSTTLEDAASLGARFGIDTRSQAFWRSSLDVIRGQIDEYVRLVDAATPA</sequence>
<comment type="caution">
    <text evidence="9">The sequence shown here is derived from an EMBL/GenBank/DDBJ whole genome shotgun (WGS) entry which is preliminary data.</text>
</comment>
<dbReference type="Gene3D" id="1.20.140.70">
    <property type="entry name" value="Oligopeptidase f, N-terminal domain"/>
    <property type="match status" value="1"/>
</dbReference>
<name>A0A841I047_9DEIO</name>
<keyword evidence="5 6" id="KW-0482">Metalloprotease</keyword>
<evidence type="ECO:0000313" key="9">
    <source>
        <dbReference type="EMBL" id="MBB6098563.1"/>
    </source>
</evidence>
<dbReference type="Pfam" id="PF01432">
    <property type="entry name" value="Peptidase_M3"/>
    <property type="match status" value="1"/>
</dbReference>
<evidence type="ECO:0000256" key="5">
    <source>
        <dbReference type="ARBA" id="ARBA00023049"/>
    </source>
</evidence>
<dbReference type="PANTHER" id="PTHR34217">
    <property type="entry name" value="METAL-DEPENDENT CARBOXYPEPTIDASE"/>
    <property type="match status" value="1"/>
</dbReference>
<dbReference type="Proteomes" id="UP000569951">
    <property type="component" value="Unassembled WGS sequence"/>
</dbReference>
<reference evidence="9 10" key="1">
    <citation type="submission" date="2020-08" db="EMBL/GenBank/DDBJ databases">
        <title>Genomic Encyclopedia of Type Strains, Phase IV (KMG-IV): sequencing the most valuable type-strain genomes for metagenomic binning, comparative biology and taxonomic classification.</title>
        <authorList>
            <person name="Goeker M."/>
        </authorList>
    </citation>
    <scope>NUCLEOTIDE SEQUENCE [LARGE SCALE GENOMIC DNA]</scope>
    <source>
        <strain evidence="9 10">DSM 21458</strain>
    </source>
</reference>
<feature type="domain" description="Oligopeptidase F N-terminal" evidence="8">
    <location>
        <begin position="121"/>
        <end position="179"/>
    </location>
</feature>
<evidence type="ECO:0000313" key="10">
    <source>
        <dbReference type="Proteomes" id="UP000569951"/>
    </source>
</evidence>
<dbReference type="InterPro" id="IPR001567">
    <property type="entry name" value="Pept_M3A_M3B_dom"/>
</dbReference>
<dbReference type="EMBL" id="JACHHG010000006">
    <property type="protein sequence ID" value="MBB6098563.1"/>
    <property type="molecule type" value="Genomic_DNA"/>
</dbReference>
<dbReference type="InterPro" id="IPR042088">
    <property type="entry name" value="OligoPept_F_C"/>
</dbReference>
<dbReference type="InterPro" id="IPR001333">
    <property type="entry name" value="Peptidase_M32_Taq"/>
</dbReference>
<evidence type="ECO:0000256" key="1">
    <source>
        <dbReference type="ARBA" id="ARBA00022670"/>
    </source>
</evidence>
<evidence type="ECO:0000259" key="7">
    <source>
        <dbReference type="Pfam" id="PF01432"/>
    </source>
</evidence>
<dbReference type="AlphaFoldDB" id="A0A841I047"/>
<dbReference type="Pfam" id="PF08439">
    <property type="entry name" value="Peptidase_M3_N"/>
    <property type="match status" value="1"/>
</dbReference>
<organism evidence="9 10">
    <name type="scientific">Deinobacterium chartae</name>
    <dbReference type="NCBI Taxonomy" id="521158"/>
    <lineage>
        <taxon>Bacteria</taxon>
        <taxon>Thermotogati</taxon>
        <taxon>Deinococcota</taxon>
        <taxon>Deinococci</taxon>
        <taxon>Deinococcales</taxon>
        <taxon>Deinococcaceae</taxon>
        <taxon>Deinobacterium</taxon>
    </lineage>
</organism>
<keyword evidence="4 6" id="KW-0862">Zinc</keyword>
<proteinExistence type="inferred from homology"/>
<dbReference type="InterPro" id="IPR034006">
    <property type="entry name" value="M3B_PepF_2"/>
</dbReference>
<dbReference type="PANTHER" id="PTHR34217:SF1">
    <property type="entry name" value="CARBOXYPEPTIDASE 1"/>
    <property type="match status" value="1"/>
</dbReference>
<feature type="domain" description="Peptidase M3A/M3B catalytic" evidence="7">
    <location>
        <begin position="198"/>
        <end position="576"/>
    </location>
</feature>
<evidence type="ECO:0000256" key="3">
    <source>
        <dbReference type="ARBA" id="ARBA00022801"/>
    </source>
</evidence>
<accession>A0A841I047</accession>
<dbReference type="GO" id="GO:0004181">
    <property type="term" value="F:metallocarboxypeptidase activity"/>
    <property type="evidence" value="ECO:0007669"/>
    <property type="project" value="InterPro"/>
</dbReference>
<evidence type="ECO:0000256" key="6">
    <source>
        <dbReference type="RuleBase" id="RU003435"/>
    </source>
</evidence>
<comment type="similarity">
    <text evidence="6">Belongs to the peptidase M3 family.</text>
</comment>
<evidence type="ECO:0000256" key="4">
    <source>
        <dbReference type="ARBA" id="ARBA00022833"/>
    </source>
</evidence>
<evidence type="ECO:0000256" key="2">
    <source>
        <dbReference type="ARBA" id="ARBA00022723"/>
    </source>
</evidence>
<keyword evidence="10" id="KW-1185">Reference proteome</keyword>
<comment type="cofactor">
    <cofactor evidence="6">
        <name>Zn(2+)</name>
        <dbReference type="ChEBI" id="CHEBI:29105"/>
    </cofactor>
    <text evidence="6">Binds 1 zinc ion.</text>
</comment>
<keyword evidence="3 6" id="KW-0378">Hydrolase</keyword>
<dbReference type="GO" id="GO:0004222">
    <property type="term" value="F:metalloendopeptidase activity"/>
    <property type="evidence" value="ECO:0007669"/>
    <property type="project" value="InterPro"/>
</dbReference>
<dbReference type="Gene3D" id="1.10.1370.20">
    <property type="entry name" value="Oligoendopeptidase f, C-terminal domain"/>
    <property type="match status" value="1"/>
</dbReference>